<comment type="caution">
    <text evidence="2">The sequence shown here is derived from an EMBL/GenBank/DDBJ whole genome shotgun (WGS) entry which is preliminary data.</text>
</comment>
<dbReference type="SUPFAM" id="SSF54427">
    <property type="entry name" value="NTF2-like"/>
    <property type="match status" value="1"/>
</dbReference>
<feature type="domain" description="SnoaL-like" evidence="1">
    <location>
        <begin position="10"/>
        <end position="113"/>
    </location>
</feature>
<evidence type="ECO:0000313" key="2">
    <source>
        <dbReference type="EMBL" id="GAA2092472.1"/>
    </source>
</evidence>
<dbReference type="Pfam" id="PF12680">
    <property type="entry name" value="SnoaL_2"/>
    <property type="match status" value="1"/>
</dbReference>
<name>A0ABN2WHC7_9ACTN</name>
<evidence type="ECO:0000313" key="3">
    <source>
        <dbReference type="Proteomes" id="UP001500016"/>
    </source>
</evidence>
<dbReference type="InterPro" id="IPR037401">
    <property type="entry name" value="SnoaL-like"/>
</dbReference>
<keyword evidence="3" id="KW-1185">Reference proteome</keyword>
<dbReference type="EMBL" id="BAAAPE010000015">
    <property type="protein sequence ID" value="GAA2092472.1"/>
    <property type="molecule type" value="Genomic_DNA"/>
</dbReference>
<sequence length="125" mass="13165">MDASTYQAAVERYFAAWNAPDAESRAKAVAAAWTEDGSYTDPLADVRGHEALTAAITAAREQFPGHEFAHTGEVDGNHDIARFTWDLVSTADGSSPAAGSDVITLAEDGRIISVKGFLDRVPGAA</sequence>
<dbReference type="Proteomes" id="UP001500016">
    <property type="component" value="Unassembled WGS sequence"/>
</dbReference>
<protein>
    <submittedName>
        <fullName evidence="2">Nuclear transport factor 2 family protein</fullName>
    </submittedName>
</protein>
<organism evidence="2 3">
    <name type="scientific">Streptomyces albiaxialis</name>
    <dbReference type="NCBI Taxonomy" id="329523"/>
    <lineage>
        <taxon>Bacteria</taxon>
        <taxon>Bacillati</taxon>
        <taxon>Actinomycetota</taxon>
        <taxon>Actinomycetes</taxon>
        <taxon>Kitasatosporales</taxon>
        <taxon>Streptomycetaceae</taxon>
        <taxon>Streptomyces</taxon>
    </lineage>
</organism>
<accession>A0ABN2WHC7</accession>
<dbReference type="Gene3D" id="3.10.450.50">
    <property type="match status" value="1"/>
</dbReference>
<proteinExistence type="predicted"/>
<gene>
    <name evidence="2" type="ORF">GCM10009801_59000</name>
</gene>
<reference evidence="2 3" key="1">
    <citation type="journal article" date="2019" name="Int. J. Syst. Evol. Microbiol.">
        <title>The Global Catalogue of Microorganisms (GCM) 10K type strain sequencing project: providing services to taxonomists for standard genome sequencing and annotation.</title>
        <authorList>
            <consortium name="The Broad Institute Genomics Platform"/>
            <consortium name="The Broad Institute Genome Sequencing Center for Infectious Disease"/>
            <person name="Wu L."/>
            <person name="Ma J."/>
        </authorList>
    </citation>
    <scope>NUCLEOTIDE SEQUENCE [LARGE SCALE GENOMIC DNA]</scope>
    <source>
        <strain evidence="2 3">JCM 15478</strain>
    </source>
</reference>
<evidence type="ECO:0000259" key="1">
    <source>
        <dbReference type="Pfam" id="PF12680"/>
    </source>
</evidence>
<dbReference type="InterPro" id="IPR032710">
    <property type="entry name" value="NTF2-like_dom_sf"/>
</dbReference>